<organism evidence="1 2">
    <name type="scientific">Paracoccidioides brasiliensis (strain Pb18)</name>
    <dbReference type="NCBI Taxonomy" id="502780"/>
    <lineage>
        <taxon>Eukaryota</taxon>
        <taxon>Fungi</taxon>
        <taxon>Dikarya</taxon>
        <taxon>Ascomycota</taxon>
        <taxon>Pezizomycotina</taxon>
        <taxon>Eurotiomycetes</taxon>
        <taxon>Eurotiomycetidae</taxon>
        <taxon>Onygenales</taxon>
        <taxon>Ajellomycetaceae</taxon>
        <taxon>Paracoccidioides</taxon>
    </lineage>
</organism>
<name>A0A0A0HUA9_PARBD</name>
<dbReference type="RefSeq" id="XP_010761119.1">
    <property type="nucleotide sequence ID" value="XM_010762817.1"/>
</dbReference>
<reference evidence="1 2" key="1">
    <citation type="journal article" date="2011" name="PLoS Genet.">
        <title>Comparative genomic analysis of human fungal pathogens causing paracoccidioidomycosis.</title>
        <authorList>
            <person name="Desjardins C.A."/>
            <person name="Champion M.D."/>
            <person name="Holder J.W."/>
            <person name="Muszewska A."/>
            <person name="Goldberg J."/>
            <person name="Bailao A.M."/>
            <person name="Brigido M.M."/>
            <person name="Ferreira M.E."/>
            <person name="Garcia A.M."/>
            <person name="Grynberg M."/>
            <person name="Gujja S."/>
            <person name="Heiman D.I."/>
            <person name="Henn M.R."/>
            <person name="Kodira C.D."/>
            <person name="Leon-Narvaez H."/>
            <person name="Longo L.V."/>
            <person name="Ma L.J."/>
            <person name="Malavazi I."/>
            <person name="Matsuo A.L."/>
            <person name="Morais F.V."/>
            <person name="Pereira M."/>
            <person name="Rodriguez-Brito S."/>
            <person name="Sakthikumar S."/>
            <person name="Salem-Izacc S.M."/>
            <person name="Sykes S.M."/>
            <person name="Teixeira M.M."/>
            <person name="Vallejo M.C."/>
            <person name="Walter M.E."/>
            <person name="Yandava C."/>
            <person name="Young S."/>
            <person name="Zeng Q."/>
            <person name="Zucker J."/>
            <person name="Felipe M.S."/>
            <person name="Goldman G.H."/>
            <person name="Haas B.J."/>
            <person name="McEwen J.G."/>
            <person name="Nino-Vega G."/>
            <person name="Puccia R."/>
            <person name="San-Blas G."/>
            <person name="Soares C.M."/>
            <person name="Birren B.W."/>
            <person name="Cuomo C.A."/>
        </authorList>
    </citation>
    <scope>NUCLEOTIDE SEQUENCE [LARGE SCALE GENOMIC DNA]</scope>
    <source>
        <strain evidence="1 2">Pb18</strain>
    </source>
</reference>
<dbReference type="InParanoid" id="A0A0A0HUA9"/>
<keyword evidence="2" id="KW-1185">Reference proteome</keyword>
<dbReference type="Proteomes" id="UP000001628">
    <property type="component" value="Unassembled WGS sequence"/>
</dbReference>
<gene>
    <name evidence="1" type="ORF">PADG_11896</name>
</gene>
<evidence type="ECO:0000313" key="1">
    <source>
        <dbReference type="EMBL" id="KGM91923.1"/>
    </source>
</evidence>
<proteinExistence type="predicted"/>
<accession>A0A0A0HUA9</accession>
<protein>
    <submittedName>
        <fullName evidence="1">Uncharacterized protein</fullName>
    </submittedName>
</protein>
<dbReference type="VEuPathDB" id="FungiDB:PADG_11896"/>
<sequence>MAEMPKRNDSICCLFPTCARGRRAIHHHDTALRGRVSCLLMEIERIHGDEPQLGHFMLMAILPPGNDPQLPLFWSDVGYPLGISILDEAIHALADFFSQELMLLHYYAEHLRPPNCPILYRRLRPARQYGHLGYPSQKKKPSQA</sequence>
<dbReference type="AlphaFoldDB" id="A0A0A0HUA9"/>
<dbReference type="HOGENOM" id="CLU_1797075_0_0_1"/>
<dbReference type="EMBL" id="KN275962">
    <property type="protein sequence ID" value="KGM91923.1"/>
    <property type="molecule type" value="Genomic_DNA"/>
</dbReference>
<dbReference type="KEGG" id="pbn:PADG_11896"/>
<dbReference type="GeneID" id="22587793"/>
<evidence type="ECO:0000313" key="2">
    <source>
        <dbReference type="Proteomes" id="UP000001628"/>
    </source>
</evidence>